<evidence type="ECO:0000313" key="2">
    <source>
        <dbReference type="Proteomes" id="UP000249341"/>
    </source>
</evidence>
<evidence type="ECO:0008006" key="3">
    <source>
        <dbReference type="Google" id="ProtNLM"/>
    </source>
</evidence>
<accession>A0A327Z3M5</accession>
<name>A0A327Z3M5_9ACTN</name>
<dbReference type="InterPro" id="IPR009412">
    <property type="entry name" value="DUF1062"/>
</dbReference>
<evidence type="ECO:0000313" key="1">
    <source>
        <dbReference type="EMBL" id="RAK29929.1"/>
    </source>
</evidence>
<dbReference type="AlphaFoldDB" id="A0A327Z3M5"/>
<sequence length="191" mass="21607">MSRPTTVRRIARTWQVRPKALPLIRRRCLNCSSARYRANGKFRVNANHKLLDVWLLALCTGCGKTIKLTVLERANVRTINPRSLTRFHDNDITLAAKLLADPRLLRRNDVSLDWSDAWTLHRTNMEIPADDKIEIAVGSTERIPIRLTVLLSAGLETSRSEVYRLIADGNLALSRPLPAKPSTGFTFTIHC</sequence>
<proteinExistence type="predicted"/>
<dbReference type="RefSeq" id="WP_111652872.1">
    <property type="nucleotide sequence ID" value="NZ_JACHWI010000008.1"/>
</dbReference>
<dbReference type="Proteomes" id="UP000249341">
    <property type="component" value="Unassembled WGS sequence"/>
</dbReference>
<organism evidence="1 2">
    <name type="scientific">Actinoplanes lutulentus</name>
    <dbReference type="NCBI Taxonomy" id="1287878"/>
    <lineage>
        <taxon>Bacteria</taxon>
        <taxon>Bacillati</taxon>
        <taxon>Actinomycetota</taxon>
        <taxon>Actinomycetes</taxon>
        <taxon>Micromonosporales</taxon>
        <taxon>Micromonosporaceae</taxon>
        <taxon>Actinoplanes</taxon>
    </lineage>
</organism>
<reference evidence="1 2" key="1">
    <citation type="submission" date="2018-06" db="EMBL/GenBank/DDBJ databases">
        <title>Genomic Encyclopedia of Type Strains, Phase III (KMG-III): the genomes of soil and plant-associated and newly described type strains.</title>
        <authorList>
            <person name="Whitman W."/>
        </authorList>
    </citation>
    <scope>NUCLEOTIDE SEQUENCE [LARGE SCALE GENOMIC DNA]</scope>
    <source>
        <strain evidence="1 2">CGMCC 4.7090</strain>
    </source>
</reference>
<dbReference type="EMBL" id="QLMJ01000017">
    <property type="protein sequence ID" value="RAK29929.1"/>
    <property type="molecule type" value="Genomic_DNA"/>
</dbReference>
<dbReference type="OrthoDB" id="9810886at2"/>
<comment type="caution">
    <text evidence="1">The sequence shown here is derived from an EMBL/GenBank/DDBJ whole genome shotgun (WGS) entry which is preliminary data.</text>
</comment>
<protein>
    <recommendedName>
        <fullName evidence="3">DUF1062 domain-containing protein</fullName>
    </recommendedName>
</protein>
<gene>
    <name evidence="1" type="ORF">B0I29_117255</name>
</gene>
<keyword evidence="2" id="KW-1185">Reference proteome</keyword>
<dbReference type="Pfam" id="PF06353">
    <property type="entry name" value="DUF1062"/>
    <property type="match status" value="1"/>
</dbReference>